<accession>A0A512NPP8</accession>
<dbReference type="PANTHER" id="PTHR12829:SF7">
    <property type="entry name" value="N6-ADENOSINE-METHYLTRANSFERASE CATALYTIC SUBUNIT"/>
    <property type="match status" value="1"/>
</dbReference>
<dbReference type="GO" id="GO:0008757">
    <property type="term" value="F:S-adenosylmethionine-dependent methyltransferase activity"/>
    <property type="evidence" value="ECO:0007669"/>
    <property type="project" value="UniProtKB-ARBA"/>
</dbReference>
<evidence type="ECO:0000313" key="5">
    <source>
        <dbReference type="EMBL" id="GEP60931.1"/>
    </source>
</evidence>
<organism evidence="5 6">
    <name type="scientific">Reyranella soli</name>
    <dbReference type="NCBI Taxonomy" id="1230389"/>
    <lineage>
        <taxon>Bacteria</taxon>
        <taxon>Pseudomonadati</taxon>
        <taxon>Pseudomonadota</taxon>
        <taxon>Alphaproteobacteria</taxon>
        <taxon>Hyphomicrobiales</taxon>
        <taxon>Reyranellaceae</taxon>
        <taxon>Reyranella</taxon>
    </lineage>
</organism>
<comment type="similarity">
    <text evidence="4">Belongs to the MT-A70-like family.</text>
</comment>
<reference evidence="5 6" key="1">
    <citation type="submission" date="2019-07" db="EMBL/GenBank/DDBJ databases">
        <title>Whole genome shotgun sequence of Reyranella soli NBRC 108950.</title>
        <authorList>
            <person name="Hosoyama A."/>
            <person name="Uohara A."/>
            <person name="Ohji S."/>
            <person name="Ichikawa N."/>
        </authorList>
    </citation>
    <scope>NUCLEOTIDE SEQUENCE [LARGE SCALE GENOMIC DNA]</scope>
    <source>
        <strain evidence="5 6">NBRC 108950</strain>
    </source>
</reference>
<proteinExistence type="inferred from homology"/>
<dbReference type="EMBL" id="BKAJ01000190">
    <property type="protein sequence ID" value="GEP60931.1"/>
    <property type="molecule type" value="Genomic_DNA"/>
</dbReference>
<dbReference type="Proteomes" id="UP000321058">
    <property type="component" value="Unassembled WGS sequence"/>
</dbReference>
<dbReference type="PANTHER" id="PTHR12829">
    <property type="entry name" value="N6-ADENOSINE-METHYLTRANSFERASE"/>
    <property type="match status" value="1"/>
</dbReference>
<gene>
    <name evidence="5" type="ORF">RSO01_80970</name>
</gene>
<protein>
    <recommendedName>
        <fullName evidence="7">DNA methyltransferase</fullName>
    </recommendedName>
</protein>
<evidence type="ECO:0000256" key="2">
    <source>
        <dbReference type="ARBA" id="ARBA00022679"/>
    </source>
</evidence>
<evidence type="ECO:0000256" key="3">
    <source>
        <dbReference type="ARBA" id="ARBA00022691"/>
    </source>
</evidence>
<dbReference type="GO" id="GO:0032259">
    <property type="term" value="P:methylation"/>
    <property type="evidence" value="ECO:0007669"/>
    <property type="project" value="UniProtKB-KW"/>
</dbReference>
<name>A0A512NPP8_9HYPH</name>
<keyword evidence="3" id="KW-0949">S-adenosyl-L-methionine</keyword>
<dbReference type="GO" id="GO:0008173">
    <property type="term" value="F:RNA methyltransferase activity"/>
    <property type="evidence" value="ECO:0007669"/>
    <property type="project" value="UniProtKB-ARBA"/>
</dbReference>
<dbReference type="AlphaFoldDB" id="A0A512NPP8"/>
<keyword evidence="2" id="KW-0808">Transferase</keyword>
<sequence>MTLAEMKALPLSQIAGRDCWLMLWTTGPHLPQAFEVMDAWGFRYSSIGFVWVKLRRGYRRGLIGIQPSDISMGLGYTTRKAAEPCLLARRGNPQRLNRDVVDVIHAPVREHSRKPAEFYERAERFAPGPYLDLFARERRQGWDAWGNELEKFQGNEREVQGVLL</sequence>
<evidence type="ECO:0000313" key="6">
    <source>
        <dbReference type="Proteomes" id="UP000321058"/>
    </source>
</evidence>
<dbReference type="PROSITE" id="PS51143">
    <property type="entry name" value="MT_A70"/>
    <property type="match status" value="1"/>
</dbReference>
<keyword evidence="1" id="KW-0489">Methyltransferase</keyword>
<keyword evidence="6" id="KW-1185">Reference proteome</keyword>
<evidence type="ECO:0000256" key="1">
    <source>
        <dbReference type="ARBA" id="ARBA00022603"/>
    </source>
</evidence>
<dbReference type="Pfam" id="PF05063">
    <property type="entry name" value="MT-A70"/>
    <property type="match status" value="1"/>
</dbReference>
<evidence type="ECO:0000256" key="4">
    <source>
        <dbReference type="PROSITE-ProRule" id="PRU00489"/>
    </source>
</evidence>
<evidence type="ECO:0008006" key="7">
    <source>
        <dbReference type="Google" id="ProtNLM"/>
    </source>
</evidence>
<dbReference type="InterPro" id="IPR007757">
    <property type="entry name" value="MT-A70-like"/>
</dbReference>
<comment type="caution">
    <text evidence="5">The sequence shown here is derived from an EMBL/GenBank/DDBJ whole genome shotgun (WGS) entry which is preliminary data.</text>
</comment>